<evidence type="ECO:0008006" key="4">
    <source>
        <dbReference type="Google" id="ProtNLM"/>
    </source>
</evidence>
<reference evidence="2 3" key="1">
    <citation type="submission" date="2010-04" db="EMBL/GenBank/DDBJ databases">
        <authorList>
            <person name="Qin X."/>
            <person name="Bachman B."/>
            <person name="Battles P."/>
            <person name="Bell A."/>
            <person name="Bess C."/>
            <person name="Bickham C."/>
            <person name="Chaboub L."/>
            <person name="Chen D."/>
            <person name="Coyle M."/>
            <person name="Deiros D.R."/>
            <person name="Dinh H."/>
            <person name="Forbes L."/>
            <person name="Fowler G."/>
            <person name="Francisco L."/>
            <person name="Fu Q."/>
            <person name="Gubbala S."/>
            <person name="Hale W."/>
            <person name="Han Y."/>
            <person name="Hemphill L."/>
            <person name="Highlander S.K."/>
            <person name="Hirani K."/>
            <person name="Hogues M."/>
            <person name="Jackson L."/>
            <person name="Jakkamsetti A."/>
            <person name="Javaid M."/>
            <person name="Jiang H."/>
            <person name="Korchina V."/>
            <person name="Kovar C."/>
            <person name="Lara F."/>
            <person name="Lee S."/>
            <person name="Mata R."/>
            <person name="Mathew T."/>
            <person name="Moen C."/>
            <person name="Morales K."/>
            <person name="Munidasa M."/>
            <person name="Nazareth L."/>
            <person name="Ngo R."/>
            <person name="Nguyen L."/>
            <person name="Okwuonu G."/>
            <person name="Ongeri F."/>
            <person name="Patil S."/>
            <person name="Petrosino J."/>
            <person name="Pham C."/>
            <person name="Pham P."/>
            <person name="Pu L.-L."/>
            <person name="Puazo M."/>
            <person name="Raj R."/>
            <person name="Reid J."/>
            <person name="Rouhana J."/>
            <person name="Saada N."/>
            <person name="Shang Y."/>
            <person name="Simmons D."/>
            <person name="Thornton R."/>
            <person name="Warren J."/>
            <person name="Weissenberger G."/>
            <person name="Zhang J."/>
            <person name="Zhang L."/>
            <person name="Zhou C."/>
            <person name="Zhu D."/>
            <person name="Muzny D."/>
            <person name="Worley K."/>
            <person name="Gibbs R."/>
        </authorList>
    </citation>
    <scope>NUCLEOTIDE SEQUENCE [LARGE SCALE GENOMIC DNA]</scope>
    <source>
        <strain evidence="2 3">ATCC 49957</strain>
    </source>
</reference>
<accession>D5RKF4</accession>
<evidence type="ECO:0000313" key="3">
    <source>
        <dbReference type="Proteomes" id="UP000005324"/>
    </source>
</evidence>
<dbReference type="HOGENOM" id="CLU_3157304_0_0_5"/>
<dbReference type="RefSeq" id="WP_007004788.1">
    <property type="nucleotide sequence ID" value="NZ_GG770780.1"/>
</dbReference>
<dbReference type="EMBL" id="ADVL01000264">
    <property type="protein sequence ID" value="EFH12210.1"/>
    <property type="molecule type" value="Genomic_DNA"/>
</dbReference>
<dbReference type="AlphaFoldDB" id="D5RKF4"/>
<keyword evidence="1" id="KW-1133">Transmembrane helix</keyword>
<comment type="caution">
    <text evidence="2">The sequence shown here is derived from an EMBL/GenBank/DDBJ whole genome shotgun (WGS) entry which is preliminary data.</text>
</comment>
<gene>
    <name evidence="2" type="ORF">HMPREF0731_1564</name>
</gene>
<organism evidence="2 3">
    <name type="scientific">Pseudoroseomonas cervicalis ATCC 49957</name>
    <dbReference type="NCBI Taxonomy" id="525371"/>
    <lineage>
        <taxon>Bacteria</taxon>
        <taxon>Pseudomonadati</taxon>
        <taxon>Pseudomonadota</taxon>
        <taxon>Alphaproteobacteria</taxon>
        <taxon>Acetobacterales</taxon>
        <taxon>Roseomonadaceae</taxon>
        <taxon>Roseomonas</taxon>
    </lineage>
</organism>
<proteinExistence type="predicted"/>
<name>D5RKF4_9PROT</name>
<keyword evidence="1" id="KW-0812">Transmembrane</keyword>
<sequence>MTQHWWHVVLSWGLAALGFGGMALLAARRHAAAKRRMALLGPRQRRRE</sequence>
<protein>
    <recommendedName>
        <fullName evidence="4">Heme exporter protein D</fullName>
    </recommendedName>
</protein>
<keyword evidence="1" id="KW-0472">Membrane</keyword>
<keyword evidence="3" id="KW-1185">Reference proteome</keyword>
<evidence type="ECO:0000313" key="2">
    <source>
        <dbReference type="EMBL" id="EFH12210.1"/>
    </source>
</evidence>
<evidence type="ECO:0000256" key="1">
    <source>
        <dbReference type="SAM" id="Phobius"/>
    </source>
</evidence>
<feature type="transmembrane region" description="Helical" evidence="1">
    <location>
        <begin position="6"/>
        <end position="27"/>
    </location>
</feature>
<dbReference type="Proteomes" id="UP000005324">
    <property type="component" value="Unassembled WGS sequence"/>
</dbReference>